<dbReference type="GO" id="GO:0000976">
    <property type="term" value="F:transcription cis-regulatory region binding"/>
    <property type="evidence" value="ECO:0007669"/>
    <property type="project" value="TreeGrafter"/>
</dbReference>
<organism evidence="11 12">
    <name type="scientific">Nocardiopsis composta</name>
    <dbReference type="NCBI Taxonomy" id="157465"/>
    <lineage>
        <taxon>Bacteria</taxon>
        <taxon>Bacillati</taxon>
        <taxon>Actinomycetota</taxon>
        <taxon>Actinomycetes</taxon>
        <taxon>Streptosporangiales</taxon>
        <taxon>Nocardiopsidaceae</taxon>
        <taxon>Nocardiopsis</taxon>
    </lineage>
</organism>
<dbReference type="GO" id="GO:0000156">
    <property type="term" value="F:phosphorelay response regulator activity"/>
    <property type="evidence" value="ECO:0007669"/>
    <property type="project" value="TreeGrafter"/>
</dbReference>
<feature type="modified residue" description="4-aspartylphosphate" evidence="7">
    <location>
        <position position="52"/>
    </location>
</feature>
<feature type="domain" description="OmpR/PhoB-type" evidence="10">
    <location>
        <begin position="128"/>
        <end position="227"/>
    </location>
</feature>
<evidence type="ECO:0000256" key="6">
    <source>
        <dbReference type="ARBA" id="ARBA00041201"/>
    </source>
</evidence>
<keyword evidence="1 7" id="KW-0597">Phosphoprotein</keyword>
<reference evidence="11 12" key="1">
    <citation type="submission" date="2020-08" db="EMBL/GenBank/DDBJ databases">
        <title>Sequencing the genomes of 1000 actinobacteria strains.</title>
        <authorList>
            <person name="Klenk H.-P."/>
        </authorList>
    </citation>
    <scope>NUCLEOTIDE SEQUENCE [LARGE SCALE GENOMIC DNA]</scope>
    <source>
        <strain evidence="11 12">DSM 44551</strain>
    </source>
</reference>
<name>A0A7W8QR63_9ACTN</name>
<dbReference type="PANTHER" id="PTHR48111:SF72">
    <property type="entry name" value="SENSORY TRANSDUCTION PROTEIN REGX3"/>
    <property type="match status" value="1"/>
</dbReference>
<accession>A0A7W8QR63</accession>
<dbReference type="RefSeq" id="WP_184394456.1">
    <property type="nucleotide sequence ID" value="NZ_BAAAJD010000052.1"/>
</dbReference>
<dbReference type="FunFam" id="1.10.10.10:FF:000110">
    <property type="entry name" value="DNA-binding response regulator RegX3"/>
    <property type="match status" value="1"/>
</dbReference>
<dbReference type="EMBL" id="JACHDB010000001">
    <property type="protein sequence ID" value="MBB5434121.1"/>
    <property type="molecule type" value="Genomic_DNA"/>
</dbReference>
<dbReference type="Gene3D" id="3.40.50.2300">
    <property type="match status" value="1"/>
</dbReference>
<keyword evidence="5" id="KW-0804">Transcription</keyword>
<evidence type="ECO:0000256" key="8">
    <source>
        <dbReference type="PROSITE-ProRule" id="PRU01091"/>
    </source>
</evidence>
<dbReference type="InterPro" id="IPR016032">
    <property type="entry name" value="Sig_transdc_resp-reg_C-effctor"/>
</dbReference>
<dbReference type="InterPro" id="IPR001867">
    <property type="entry name" value="OmpR/PhoB-type_DNA-bd"/>
</dbReference>
<sequence length="230" mass="25581">MTRVLVVEDEESYSDALSYMLRKEGFEVNVAETGTVALEQFDRSGADLVLLDLMLPGLSGTEVCRTLRQKSNVPVIMLTAKDSEIDKVVGLELGADDYVTKPFSSRELVARIRAVLRRQGEEGEASVPSALEAGPVRMDVERHVVTVRGEPVQLPLKEFELLEVLLRNAGRVLTRMQLIDRVWGADYVGDTKTLDVHVKRLRAKIESDPGAPRFIVTVRGLGYKFEPGEE</sequence>
<dbReference type="FunFam" id="3.40.50.2300:FF:000001">
    <property type="entry name" value="DNA-binding response regulator PhoB"/>
    <property type="match status" value="1"/>
</dbReference>
<dbReference type="SUPFAM" id="SSF52172">
    <property type="entry name" value="CheY-like"/>
    <property type="match status" value="1"/>
</dbReference>
<comment type="caution">
    <text evidence="11">The sequence shown here is derived from an EMBL/GenBank/DDBJ whole genome shotgun (WGS) entry which is preliminary data.</text>
</comment>
<dbReference type="Gene3D" id="6.10.250.690">
    <property type="match status" value="1"/>
</dbReference>
<feature type="domain" description="Response regulatory" evidence="9">
    <location>
        <begin position="3"/>
        <end position="116"/>
    </location>
</feature>
<dbReference type="SUPFAM" id="SSF46894">
    <property type="entry name" value="C-terminal effector domain of the bipartite response regulators"/>
    <property type="match status" value="1"/>
</dbReference>
<feature type="DNA-binding region" description="OmpR/PhoB-type" evidence="8">
    <location>
        <begin position="128"/>
        <end position="227"/>
    </location>
</feature>
<dbReference type="GO" id="GO:0006355">
    <property type="term" value="P:regulation of DNA-templated transcription"/>
    <property type="evidence" value="ECO:0007669"/>
    <property type="project" value="InterPro"/>
</dbReference>
<dbReference type="AlphaFoldDB" id="A0A7W8QR63"/>
<dbReference type="InterPro" id="IPR036388">
    <property type="entry name" value="WH-like_DNA-bd_sf"/>
</dbReference>
<evidence type="ECO:0000256" key="4">
    <source>
        <dbReference type="ARBA" id="ARBA00023125"/>
    </source>
</evidence>
<evidence type="ECO:0000259" key="9">
    <source>
        <dbReference type="PROSITE" id="PS50110"/>
    </source>
</evidence>
<proteinExistence type="predicted"/>
<dbReference type="SMART" id="SM00448">
    <property type="entry name" value="REC"/>
    <property type="match status" value="1"/>
</dbReference>
<evidence type="ECO:0000256" key="2">
    <source>
        <dbReference type="ARBA" id="ARBA00023012"/>
    </source>
</evidence>
<dbReference type="PANTHER" id="PTHR48111">
    <property type="entry name" value="REGULATOR OF RPOS"/>
    <property type="match status" value="1"/>
</dbReference>
<dbReference type="Pfam" id="PF00486">
    <property type="entry name" value="Trans_reg_C"/>
    <property type="match status" value="1"/>
</dbReference>
<dbReference type="SMART" id="SM00862">
    <property type="entry name" value="Trans_reg_C"/>
    <property type="match status" value="1"/>
</dbReference>
<dbReference type="GO" id="GO:0032993">
    <property type="term" value="C:protein-DNA complex"/>
    <property type="evidence" value="ECO:0007669"/>
    <property type="project" value="TreeGrafter"/>
</dbReference>
<keyword evidence="4 8" id="KW-0238">DNA-binding</keyword>
<evidence type="ECO:0000313" key="11">
    <source>
        <dbReference type="EMBL" id="MBB5434121.1"/>
    </source>
</evidence>
<evidence type="ECO:0000256" key="3">
    <source>
        <dbReference type="ARBA" id="ARBA00023015"/>
    </source>
</evidence>
<keyword evidence="2" id="KW-0902">Two-component regulatory system</keyword>
<dbReference type="InterPro" id="IPR039420">
    <property type="entry name" value="WalR-like"/>
</dbReference>
<evidence type="ECO:0000256" key="5">
    <source>
        <dbReference type="ARBA" id="ARBA00023163"/>
    </source>
</evidence>
<evidence type="ECO:0000259" key="10">
    <source>
        <dbReference type="PROSITE" id="PS51755"/>
    </source>
</evidence>
<dbReference type="Proteomes" id="UP000572635">
    <property type="component" value="Unassembled WGS sequence"/>
</dbReference>
<dbReference type="Gene3D" id="1.10.10.10">
    <property type="entry name" value="Winged helix-like DNA-binding domain superfamily/Winged helix DNA-binding domain"/>
    <property type="match status" value="1"/>
</dbReference>
<dbReference type="CDD" id="cd00383">
    <property type="entry name" value="trans_reg_C"/>
    <property type="match status" value="1"/>
</dbReference>
<dbReference type="GO" id="GO:0005829">
    <property type="term" value="C:cytosol"/>
    <property type="evidence" value="ECO:0007669"/>
    <property type="project" value="TreeGrafter"/>
</dbReference>
<evidence type="ECO:0000256" key="7">
    <source>
        <dbReference type="PROSITE-ProRule" id="PRU00169"/>
    </source>
</evidence>
<keyword evidence="12" id="KW-1185">Reference proteome</keyword>
<evidence type="ECO:0000256" key="1">
    <source>
        <dbReference type="ARBA" id="ARBA00022553"/>
    </source>
</evidence>
<dbReference type="PROSITE" id="PS50110">
    <property type="entry name" value="RESPONSE_REGULATORY"/>
    <property type="match status" value="1"/>
</dbReference>
<gene>
    <name evidence="11" type="ORF">HDA36_004205</name>
</gene>
<dbReference type="InterPro" id="IPR001789">
    <property type="entry name" value="Sig_transdc_resp-reg_receiver"/>
</dbReference>
<keyword evidence="3" id="KW-0805">Transcription regulation</keyword>
<dbReference type="InterPro" id="IPR011006">
    <property type="entry name" value="CheY-like_superfamily"/>
</dbReference>
<dbReference type="PROSITE" id="PS51755">
    <property type="entry name" value="OMPR_PHOB"/>
    <property type="match status" value="1"/>
</dbReference>
<evidence type="ECO:0000313" key="12">
    <source>
        <dbReference type="Proteomes" id="UP000572635"/>
    </source>
</evidence>
<dbReference type="Pfam" id="PF00072">
    <property type="entry name" value="Response_reg"/>
    <property type="match status" value="1"/>
</dbReference>
<protein>
    <recommendedName>
        <fullName evidence="6">Sensory transduction protein RegX3</fullName>
    </recommendedName>
</protein>